<dbReference type="PANTHER" id="PTHR30146:SF33">
    <property type="entry name" value="TRANSCRIPTIONAL REGULATOR"/>
    <property type="match status" value="1"/>
</dbReference>
<dbReference type="PROSITE" id="PS00356">
    <property type="entry name" value="HTH_LACI_1"/>
    <property type="match status" value="1"/>
</dbReference>
<evidence type="ECO:0000313" key="6">
    <source>
        <dbReference type="Proteomes" id="UP000004980"/>
    </source>
</evidence>
<dbReference type="InterPro" id="IPR046335">
    <property type="entry name" value="LacI/GalR-like_sensor"/>
</dbReference>
<sequence length="390" mass="42965">MKRFKFEFGAKICQHGRIPVGNNGGRATVRFVIMAAMTNLDPPRPTLEDVAKLAGVSLGSASRALSVPDQVKPKTLAQVKRAVEQLGYVSNGAARALASKRTRTIGAIYPTMYNPAFVESLHTLQQTLWGLNYQVVLAIHEYIPEREYDVVRAVVERGVDGVVLVGTAHEDRVFDLMRQRRIPLVLTWQLDEPRYGECVGFDNWRATYEMTKEVLARGHERIAIVCGSMKNNQRARQRVAGTADAMKEAGLELASDLVLEEPFSIEGGRDAVRQIAVLEEKPTALICHTDLQAIGALHECGIQGIRVPEDMSITGMDDIELAALTKPALTTIRVPTKEIGVLAARRIVGLIEKRSFNDPLSVKCEVVLRDSLGDAPLAAKRLPARRKASR</sequence>
<dbReference type="PROSITE" id="PS50932">
    <property type="entry name" value="HTH_LACI_2"/>
    <property type="match status" value="1"/>
</dbReference>
<dbReference type="InterPro" id="IPR028082">
    <property type="entry name" value="Peripla_BP_I"/>
</dbReference>
<comment type="caution">
    <text evidence="5">The sequence shown here is derived from an EMBL/GenBank/DDBJ whole genome shotgun (WGS) entry which is preliminary data.</text>
</comment>
<accession>A0ABN0FD45</accession>
<dbReference type="Gene3D" id="1.10.260.40">
    <property type="entry name" value="lambda repressor-like DNA-binding domains"/>
    <property type="match status" value="1"/>
</dbReference>
<dbReference type="CDD" id="cd01392">
    <property type="entry name" value="HTH_LacI"/>
    <property type="match status" value="1"/>
</dbReference>
<dbReference type="InterPro" id="IPR000843">
    <property type="entry name" value="HTH_LacI"/>
</dbReference>
<dbReference type="Proteomes" id="UP000004980">
    <property type="component" value="Unassembled WGS sequence"/>
</dbReference>
<evidence type="ECO:0000259" key="4">
    <source>
        <dbReference type="PROSITE" id="PS50932"/>
    </source>
</evidence>
<reference evidence="5 6" key="1">
    <citation type="journal article" date="2012" name="J. Bacteriol.">
        <title>Draft Genome Sequence of the Soil Bacterium Burkholderia terrae Strain BS001, Which Interacts with Fungal Surface Structures.</title>
        <authorList>
            <person name="Nazir R."/>
            <person name="Hansen M.A."/>
            <person name="Sorensen S."/>
            <person name="van Elsas J.D."/>
        </authorList>
    </citation>
    <scope>NUCLEOTIDE SEQUENCE [LARGE SCALE GENOMIC DNA]</scope>
    <source>
        <strain evidence="5 6">BS001</strain>
    </source>
</reference>
<evidence type="ECO:0000256" key="3">
    <source>
        <dbReference type="ARBA" id="ARBA00023163"/>
    </source>
</evidence>
<organism evidence="5 6">
    <name type="scientific">Paraburkholderia hospita</name>
    <dbReference type="NCBI Taxonomy" id="169430"/>
    <lineage>
        <taxon>Bacteria</taxon>
        <taxon>Pseudomonadati</taxon>
        <taxon>Pseudomonadota</taxon>
        <taxon>Betaproteobacteria</taxon>
        <taxon>Burkholderiales</taxon>
        <taxon>Burkholderiaceae</taxon>
        <taxon>Paraburkholderia</taxon>
    </lineage>
</organism>
<dbReference type="PANTHER" id="PTHR30146">
    <property type="entry name" value="LACI-RELATED TRANSCRIPTIONAL REPRESSOR"/>
    <property type="match status" value="1"/>
</dbReference>
<feature type="domain" description="HTH lacI-type" evidence="4">
    <location>
        <begin position="45"/>
        <end position="99"/>
    </location>
</feature>
<evidence type="ECO:0000256" key="1">
    <source>
        <dbReference type="ARBA" id="ARBA00023015"/>
    </source>
</evidence>
<dbReference type="InterPro" id="IPR010982">
    <property type="entry name" value="Lambda_DNA-bd_dom_sf"/>
</dbReference>
<dbReference type="Pfam" id="PF00356">
    <property type="entry name" value="LacI"/>
    <property type="match status" value="1"/>
</dbReference>
<dbReference type="EMBL" id="AKAU01000189">
    <property type="protein sequence ID" value="EIM96601.1"/>
    <property type="molecule type" value="Genomic_DNA"/>
</dbReference>
<evidence type="ECO:0000256" key="2">
    <source>
        <dbReference type="ARBA" id="ARBA00023125"/>
    </source>
</evidence>
<evidence type="ECO:0000313" key="5">
    <source>
        <dbReference type="EMBL" id="EIM96601.1"/>
    </source>
</evidence>
<protein>
    <submittedName>
        <fullName evidence="5">LacI family transcriptional regulator</fullName>
    </submittedName>
</protein>
<dbReference type="SUPFAM" id="SSF47413">
    <property type="entry name" value="lambda repressor-like DNA-binding domains"/>
    <property type="match status" value="1"/>
</dbReference>
<keyword evidence="2" id="KW-0238">DNA-binding</keyword>
<dbReference type="SUPFAM" id="SSF53822">
    <property type="entry name" value="Periplasmic binding protein-like I"/>
    <property type="match status" value="1"/>
</dbReference>
<dbReference type="CDD" id="cd06273">
    <property type="entry name" value="PBP1_LacI-like"/>
    <property type="match status" value="1"/>
</dbReference>
<dbReference type="Gene3D" id="3.40.50.2300">
    <property type="match status" value="2"/>
</dbReference>
<name>A0ABN0FD45_9BURK</name>
<keyword evidence="1" id="KW-0805">Transcription regulation</keyword>
<keyword evidence="6" id="KW-1185">Reference proteome</keyword>
<dbReference type="RefSeq" id="WP_007588877.1">
    <property type="nucleotide sequence ID" value="NZ_AKAU01000189.1"/>
</dbReference>
<gene>
    <name evidence="5" type="ORF">WQE_33506</name>
</gene>
<keyword evidence="3" id="KW-0804">Transcription</keyword>
<proteinExistence type="predicted"/>
<dbReference type="Pfam" id="PF13377">
    <property type="entry name" value="Peripla_BP_3"/>
    <property type="match status" value="1"/>
</dbReference>
<dbReference type="SMART" id="SM00354">
    <property type="entry name" value="HTH_LACI"/>
    <property type="match status" value="1"/>
</dbReference>